<name>A0A455TAA5_9GAMM</name>
<dbReference type="RefSeq" id="WP_158345276.1">
    <property type="nucleotide sequence ID" value="NZ_AP019379.1"/>
</dbReference>
<dbReference type="UniPathway" id="UPA00078"/>
<gene>
    <name evidence="15" type="primary">fabI</name>
    <name evidence="15" type="ORF">BUCNMO_205</name>
</gene>
<dbReference type="Proteomes" id="UP000317544">
    <property type="component" value="Chromosome"/>
</dbReference>
<dbReference type="InterPro" id="IPR014358">
    <property type="entry name" value="Enoyl-ACP_Rdtase_NADH"/>
</dbReference>
<evidence type="ECO:0000313" key="16">
    <source>
        <dbReference type="Proteomes" id="UP000317544"/>
    </source>
</evidence>
<evidence type="ECO:0000256" key="6">
    <source>
        <dbReference type="ARBA" id="ARBA00022832"/>
    </source>
</evidence>
<dbReference type="EMBL" id="AP019379">
    <property type="protein sequence ID" value="BBI01220.1"/>
    <property type="molecule type" value="Genomic_DNA"/>
</dbReference>
<organism evidence="15 16">
    <name type="scientific">Buchnera aphidicola</name>
    <name type="common">Nipponaphis monzeni</name>
    <dbReference type="NCBI Taxonomy" id="2495405"/>
    <lineage>
        <taxon>Bacteria</taxon>
        <taxon>Pseudomonadati</taxon>
        <taxon>Pseudomonadota</taxon>
        <taxon>Gammaproteobacteria</taxon>
        <taxon>Enterobacterales</taxon>
        <taxon>Erwiniaceae</taxon>
        <taxon>Buchnera</taxon>
    </lineage>
</organism>
<evidence type="ECO:0000256" key="5">
    <source>
        <dbReference type="ARBA" id="ARBA00022756"/>
    </source>
</evidence>
<dbReference type="SUPFAM" id="SSF51735">
    <property type="entry name" value="NAD(P)-binding Rossmann-fold domains"/>
    <property type="match status" value="1"/>
</dbReference>
<evidence type="ECO:0000256" key="1">
    <source>
        <dbReference type="ARBA" id="ARBA00004746"/>
    </source>
</evidence>
<feature type="binding site" evidence="14">
    <location>
        <position position="163"/>
    </location>
    <ligand>
        <name>NAD(+)</name>
        <dbReference type="ChEBI" id="CHEBI:57540"/>
    </ligand>
</feature>
<feature type="binding site" evidence="14">
    <location>
        <begin position="19"/>
        <end position="20"/>
    </location>
    <ligand>
        <name>NAD(+)</name>
        <dbReference type="ChEBI" id="CHEBI:57540"/>
    </ligand>
</feature>
<dbReference type="GO" id="GO:0004318">
    <property type="term" value="F:enoyl-[acyl-carrier-protein] reductase (NADH) activity"/>
    <property type="evidence" value="ECO:0007669"/>
    <property type="project" value="UniProtKB-EC"/>
</dbReference>
<evidence type="ECO:0000256" key="14">
    <source>
        <dbReference type="PIRSR" id="PIRSR000094-3"/>
    </source>
</evidence>
<keyword evidence="5" id="KW-0093">Biotin biosynthesis</keyword>
<dbReference type="Pfam" id="PF13561">
    <property type="entry name" value="adh_short_C2"/>
    <property type="match status" value="1"/>
</dbReference>
<evidence type="ECO:0000313" key="15">
    <source>
        <dbReference type="EMBL" id="BBI01220.1"/>
    </source>
</evidence>
<comment type="pathway">
    <text evidence="2">Lipid metabolism; fatty acid biosynthesis.</text>
</comment>
<dbReference type="EC" id="1.3.1.9" evidence="12"/>
<dbReference type="Gene3D" id="1.10.8.400">
    <property type="entry name" value="Enoyl acyl carrier protein reductase"/>
    <property type="match status" value="1"/>
</dbReference>
<keyword evidence="16" id="KW-1185">Reference proteome</keyword>
<keyword evidence="8 12" id="KW-0520">NAD</keyword>
<dbReference type="PANTHER" id="PTHR43159:SF2">
    <property type="entry name" value="ENOYL-[ACYL-CARRIER-PROTEIN] REDUCTASE [NADH], CHLOROPLASTIC"/>
    <property type="match status" value="1"/>
</dbReference>
<dbReference type="PIRSF" id="PIRSF000094">
    <property type="entry name" value="Enoyl-ACP_rdct"/>
    <property type="match status" value="1"/>
</dbReference>
<dbReference type="AlphaFoldDB" id="A0A455TAA5"/>
<comment type="similarity">
    <text evidence="3 12">Belongs to the short-chain dehydrogenases/reductases (SDR) family. FabI subfamily.</text>
</comment>
<keyword evidence="9" id="KW-0443">Lipid metabolism</keyword>
<reference evidence="15 16" key="1">
    <citation type="journal article" date="2019" name="Proc. Natl. Acad. Sci. U.S.A.">
        <title>Exaggeration and cooption of innate immunity for social defense.</title>
        <authorList>
            <person name="Kutsukake M."/>
            <person name="Moriyama M."/>
            <person name="Shigenobu S."/>
            <person name="Meng X.-Y."/>
            <person name="Nikoh N."/>
            <person name="Noda C."/>
            <person name="Kobayashi S."/>
            <person name="Fukatsu T."/>
        </authorList>
    </citation>
    <scope>NUCLEOTIDE SEQUENCE [LARGE SCALE GENOMIC DNA]</scope>
    <source>
        <strain evidence="15 16">Nmo</strain>
    </source>
</reference>
<feature type="active site" description="Proton acceptor" evidence="13">
    <location>
        <position position="146"/>
    </location>
</feature>
<dbReference type="Gene3D" id="3.40.50.720">
    <property type="entry name" value="NAD(P)-binding Rossmann-like Domain"/>
    <property type="match status" value="1"/>
</dbReference>
<comment type="pathway">
    <text evidence="1">Cofactor biosynthesis; biotin biosynthesis.</text>
</comment>
<keyword evidence="4 12" id="KW-0444">Lipid biosynthesis</keyword>
<dbReference type="FunFam" id="3.40.50.720:FF:000054">
    <property type="entry name" value="Enoyl-[acyl-carrier-protein] reductase [NADH]"/>
    <property type="match status" value="1"/>
</dbReference>
<dbReference type="GO" id="GO:0009102">
    <property type="term" value="P:biotin biosynthetic process"/>
    <property type="evidence" value="ECO:0007669"/>
    <property type="project" value="UniProtKB-UniPathway"/>
</dbReference>
<sequence>MGFLKNKRFLITGITNEQSIAFGIAKSMYLQEAELAFTYKNLRLKSIVTKYAKMFNSKIVIPCNVIDDKNVINLFDKLSNYWEKFDGFVHSIAFVYPKQLQGNYIDLIDRKAFTIAHEINSYSFVAMVKNCKHMLNKNSSIITLSYIGSKKIVPNYNIMGIAKASLECNMRYVAYSLRNNQIRVNAISVGPIKTLASSFIKDFTKIKNASQIKSLIKRNVTIFEIGNIAAFLCSNLSSAISGQVIYADGGSSVFV</sequence>
<evidence type="ECO:0000256" key="12">
    <source>
        <dbReference type="PIRNR" id="PIRNR000094"/>
    </source>
</evidence>
<keyword evidence="7 12" id="KW-0560">Oxidoreductase</keyword>
<evidence type="ECO:0000256" key="13">
    <source>
        <dbReference type="PIRSR" id="PIRSR000094-1"/>
    </source>
</evidence>
<dbReference type="PANTHER" id="PTHR43159">
    <property type="entry name" value="ENOYL-[ACYL-CARRIER-PROTEIN] REDUCTASE"/>
    <property type="match status" value="1"/>
</dbReference>
<dbReference type="GO" id="GO:0006633">
    <property type="term" value="P:fatty acid biosynthetic process"/>
    <property type="evidence" value="ECO:0007669"/>
    <property type="project" value="UniProtKB-UniPathway"/>
</dbReference>
<dbReference type="OrthoDB" id="9803628at2"/>
<keyword evidence="10 12" id="KW-0275">Fatty acid biosynthesis</keyword>
<feature type="binding site" evidence="14">
    <location>
        <begin position="192"/>
        <end position="196"/>
    </location>
    <ligand>
        <name>NAD(+)</name>
        <dbReference type="ChEBI" id="CHEBI:57540"/>
    </ligand>
</feature>
<feature type="active site" description="Proton acceptor" evidence="13">
    <location>
        <position position="156"/>
    </location>
</feature>
<evidence type="ECO:0000256" key="10">
    <source>
        <dbReference type="ARBA" id="ARBA00023160"/>
    </source>
</evidence>
<feature type="binding site" evidence="14">
    <location>
        <position position="13"/>
    </location>
    <ligand>
        <name>NAD(+)</name>
        <dbReference type="ChEBI" id="CHEBI:57540"/>
    </ligand>
</feature>
<dbReference type="InterPro" id="IPR002347">
    <property type="entry name" value="SDR_fam"/>
</dbReference>
<evidence type="ECO:0000256" key="11">
    <source>
        <dbReference type="ARBA" id="ARBA00025542"/>
    </source>
</evidence>
<evidence type="ECO:0000256" key="9">
    <source>
        <dbReference type="ARBA" id="ARBA00023098"/>
    </source>
</evidence>
<comment type="function">
    <text evidence="11">Catalyzes the reduction of a carbon-carbon double bond in an enoyl moiety that is covalently linked to an acyl carrier protein (ACP). Involved in the elongation cycle of fatty acid which are used in the lipid metabolism and in the biotin biosynthesis.</text>
</comment>
<evidence type="ECO:0000256" key="7">
    <source>
        <dbReference type="ARBA" id="ARBA00023002"/>
    </source>
</evidence>
<evidence type="ECO:0000256" key="8">
    <source>
        <dbReference type="ARBA" id="ARBA00023027"/>
    </source>
</evidence>
<dbReference type="UniPathway" id="UPA00094"/>
<comment type="catalytic activity">
    <reaction evidence="12">
        <text>a 2,3-saturated acyl-[ACP] + NAD(+) = a (2E)-enoyl-[ACP] + NADH + H(+)</text>
        <dbReference type="Rhea" id="RHEA:10240"/>
        <dbReference type="Rhea" id="RHEA-COMP:9925"/>
        <dbReference type="Rhea" id="RHEA-COMP:9926"/>
        <dbReference type="ChEBI" id="CHEBI:15378"/>
        <dbReference type="ChEBI" id="CHEBI:57540"/>
        <dbReference type="ChEBI" id="CHEBI:57945"/>
        <dbReference type="ChEBI" id="CHEBI:78784"/>
        <dbReference type="ChEBI" id="CHEBI:78785"/>
        <dbReference type="EC" id="1.3.1.9"/>
    </reaction>
</comment>
<protein>
    <recommendedName>
        <fullName evidence="12">Enoyl-[acyl-carrier-protein] reductase [NADH]</fullName>
        <ecNumber evidence="12">1.3.1.9</ecNumber>
    </recommendedName>
</protein>
<dbReference type="InterPro" id="IPR036291">
    <property type="entry name" value="NAD(P)-bd_dom_sf"/>
</dbReference>
<feature type="binding site" evidence="14">
    <location>
        <position position="92"/>
    </location>
    <ligand>
        <name>NAD(+)</name>
        <dbReference type="ChEBI" id="CHEBI:57540"/>
    </ligand>
</feature>
<accession>A0A455TAA5</accession>
<proteinExistence type="inferred from homology"/>
<evidence type="ECO:0000256" key="4">
    <source>
        <dbReference type="ARBA" id="ARBA00022516"/>
    </source>
</evidence>
<dbReference type="CDD" id="cd05372">
    <property type="entry name" value="ENR_SDR"/>
    <property type="match status" value="1"/>
</dbReference>
<evidence type="ECO:0000256" key="3">
    <source>
        <dbReference type="ARBA" id="ARBA00009233"/>
    </source>
</evidence>
<keyword evidence="6" id="KW-0276">Fatty acid metabolism</keyword>
<evidence type="ECO:0000256" key="2">
    <source>
        <dbReference type="ARBA" id="ARBA00005194"/>
    </source>
</evidence>